<feature type="chain" id="PRO_5015462188" evidence="1">
    <location>
        <begin position="23"/>
        <end position="338"/>
    </location>
</feature>
<dbReference type="CDD" id="cd00118">
    <property type="entry name" value="LysM"/>
    <property type="match status" value="1"/>
</dbReference>
<dbReference type="SUPFAM" id="SSF54106">
    <property type="entry name" value="LysM domain"/>
    <property type="match status" value="1"/>
</dbReference>
<dbReference type="PROSITE" id="PS51782">
    <property type="entry name" value="LYSM"/>
    <property type="match status" value="1"/>
</dbReference>
<dbReference type="Proteomes" id="UP000241193">
    <property type="component" value="Unassembled WGS sequence"/>
</dbReference>
<comment type="caution">
    <text evidence="3">The sequence shown here is derived from an EMBL/GenBank/DDBJ whole genome shotgun (WGS) entry which is preliminary data.</text>
</comment>
<gene>
    <name evidence="3" type="ORF">C8261_16695</name>
</gene>
<keyword evidence="1" id="KW-0732">Signal</keyword>
<dbReference type="Gene3D" id="3.10.350.10">
    <property type="entry name" value="LysM domain"/>
    <property type="match status" value="1"/>
</dbReference>
<proteinExistence type="predicted"/>
<dbReference type="InterPro" id="IPR036779">
    <property type="entry name" value="LysM_dom_sf"/>
</dbReference>
<dbReference type="OrthoDB" id="9765158at2"/>
<dbReference type="InterPro" id="IPR052196">
    <property type="entry name" value="Bact_Kbp"/>
</dbReference>
<name>A0A2T4IB54_9RHOO</name>
<protein>
    <submittedName>
        <fullName evidence="3">Peptidoglycan-binding protein</fullName>
    </submittedName>
</protein>
<dbReference type="RefSeq" id="WP_107494868.1">
    <property type="nucleotide sequence ID" value="NZ_PZKC01000023.1"/>
</dbReference>
<evidence type="ECO:0000313" key="4">
    <source>
        <dbReference type="Proteomes" id="UP000241193"/>
    </source>
</evidence>
<evidence type="ECO:0000259" key="2">
    <source>
        <dbReference type="PROSITE" id="PS51782"/>
    </source>
</evidence>
<dbReference type="PANTHER" id="PTHR34700">
    <property type="entry name" value="POTASSIUM BINDING PROTEIN KBP"/>
    <property type="match status" value="1"/>
</dbReference>
<sequence>MIRIIFPLLFSVAALLSGPAAASTPVEIADDAPDTYTVVRGDTLWDISGRFLKQPWRWPEVWRMNRDQIRNPHLIYPGQVIFLDRSGPWLSIGRRIGGDQRLSPQVHEEALGGAIPSIPLDVIEAFLVAPLVVDEAALANSATIIGNDGTRVFAGNGDTVFAKNVAADKDSWQVYRKAQPLVDPVTRETIGYQAVHLGSARVTEHGTPATLRVVTALEEIGAGDLMLPSEVPLVFSYVPRAPETAIDARIIAIHRGVEVTGRHHVVILNAGSDQGLDNGHVLALWRNRGSIVHERETFELPPQRYGIAFVFRTFNRVSYALVMDTDGPVTVGDGARQP</sequence>
<reference evidence="3 4" key="1">
    <citation type="submission" date="2018-03" db="EMBL/GenBank/DDBJ databases">
        <authorList>
            <person name="Keele B.F."/>
        </authorList>
    </citation>
    <scope>NUCLEOTIDE SEQUENCE [LARGE SCALE GENOMIC DNA]</scope>
    <source>
        <strain evidence="3 4">D20</strain>
    </source>
</reference>
<evidence type="ECO:0000256" key="1">
    <source>
        <dbReference type="SAM" id="SignalP"/>
    </source>
</evidence>
<dbReference type="SMART" id="SM00257">
    <property type="entry name" value="LysM"/>
    <property type="match status" value="1"/>
</dbReference>
<dbReference type="PANTHER" id="PTHR34700:SF4">
    <property type="entry name" value="PHAGE-LIKE ELEMENT PBSX PROTEIN XKDP"/>
    <property type="match status" value="1"/>
</dbReference>
<keyword evidence="4" id="KW-1185">Reference proteome</keyword>
<dbReference type="AlphaFoldDB" id="A0A2T4IB54"/>
<evidence type="ECO:0000313" key="3">
    <source>
        <dbReference type="EMBL" id="PTD94999.1"/>
    </source>
</evidence>
<dbReference type="InterPro" id="IPR018392">
    <property type="entry name" value="LysM"/>
</dbReference>
<accession>A0A2T4IB54</accession>
<feature type="domain" description="LysM" evidence="2">
    <location>
        <begin position="34"/>
        <end position="83"/>
    </location>
</feature>
<organism evidence="3 4">
    <name type="scientific">Pseudothauera lacus</name>
    <dbReference type="NCBI Taxonomy" id="2136175"/>
    <lineage>
        <taxon>Bacteria</taxon>
        <taxon>Pseudomonadati</taxon>
        <taxon>Pseudomonadota</taxon>
        <taxon>Betaproteobacteria</taxon>
        <taxon>Rhodocyclales</taxon>
        <taxon>Zoogloeaceae</taxon>
        <taxon>Pseudothauera</taxon>
    </lineage>
</organism>
<reference evidence="3 4" key="2">
    <citation type="submission" date="2018-04" db="EMBL/GenBank/DDBJ databases">
        <title>Thauera lacus sp. nov., isolated from an saline lake in Inner Mongolia, China.</title>
        <authorList>
            <person name="Liang Q.-Y."/>
        </authorList>
    </citation>
    <scope>NUCLEOTIDE SEQUENCE [LARGE SCALE GENOMIC DNA]</scope>
    <source>
        <strain evidence="3 4">D20</strain>
    </source>
</reference>
<feature type="signal peptide" evidence="1">
    <location>
        <begin position="1"/>
        <end position="22"/>
    </location>
</feature>
<dbReference type="Pfam" id="PF01476">
    <property type="entry name" value="LysM"/>
    <property type="match status" value="1"/>
</dbReference>
<dbReference type="EMBL" id="PZKC01000023">
    <property type="protein sequence ID" value="PTD94999.1"/>
    <property type="molecule type" value="Genomic_DNA"/>
</dbReference>